<accession>A0A084W3Z5</accession>
<dbReference type="PROSITE" id="PS50157">
    <property type="entry name" value="ZINC_FINGER_C2H2_2"/>
    <property type="match status" value="2"/>
</dbReference>
<feature type="region of interest" description="Disordered" evidence="11">
    <location>
        <begin position="1"/>
        <end position="97"/>
    </location>
</feature>
<evidence type="ECO:0000313" key="16">
    <source>
        <dbReference type="Proteomes" id="UP000030765"/>
    </source>
</evidence>
<evidence type="ECO:0000256" key="10">
    <source>
        <dbReference type="PROSITE-ProRule" id="PRU00042"/>
    </source>
</evidence>
<evidence type="ECO:0000313" key="15">
    <source>
        <dbReference type="EnsemblMetazoa" id="ASIC012850-PA"/>
    </source>
</evidence>
<evidence type="ECO:0000256" key="1">
    <source>
        <dbReference type="ARBA" id="ARBA00004123"/>
    </source>
</evidence>
<dbReference type="PANTHER" id="PTHR24391">
    <property type="entry name" value="HISTONE H4 TRANSCRIPTION FACTOR-RELATED"/>
    <property type="match status" value="1"/>
</dbReference>
<dbReference type="EMBL" id="KE525296">
    <property type="protein sequence ID" value="KFB44939.1"/>
    <property type="molecule type" value="Genomic_DNA"/>
</dbReference>
<dbReference type="GO" id="GO:0045892">
    <property type="term" value="P:negative regulation of DNA-templated transcription"/>
    <property type="evidence" value="ECO:0007669"/>
    <property type="project" value="UniProtKB-ARBA"/>
</dbReference>
<evidence type="ECO:0000256" key="3">
    <source>
        <dbReference type="ARBA" id="ARBA00022723"/>
    </source>
</evidence>
<evidence type="ECO:0000256" key="6">
    <source>
        <dbReference type="ARBA" id="ARBA00022833"/>
    </source>
</evidence>
<dbReference type="GO" id="GO:0000981">
    <property type="term" value="F:DNA-binding transcription factor activity, RNA polymerase II-specific"/>
    <property type="evidence" value="ECO:0007669"/>
    <property type="project" value="TreeGrafter"/>
</dbReference>
<dbReference type="AlphaFoldDB" id="A0A084W3Z5"/>
<dbReference type="GO" id="GO:0008270">
    <property type="term" value="F:zinc ion binding"/>
    <property type="evidence" value="ECO:0007669"/>
    <property type="project" value="UniProtKB-KW"/>
</dbReference>
<dbReference type="PANTHER" id="PTHR24391:SF27">
    <property type="entry name" value="ZINC FINGER PROTEIN 1"/>
    <property type="match status" value="1"/>
</dbReference>
<feature type="compositionally biased region" description="Low complexity" evidence="11">
    <location>
        <begin position="18"/>
        <end position="32"/>
    </location>
</feature>
<comment type="similarity">
    <text evidence="2">Belongs to the krueppel C2H2-type zinc-finger protein family.</text>
</comment>
<dbReference type="PROSITE" id="PS50808">
    <property type="entry name" value="ZF_BED"/>
    <property type="match status" value="1"/>
</dbReference>
<reference evidence="14 16" key="1">
    <citation type="journal article" date="2014" name="BMC Genomics">
        <title>Genome sequence of Anopheles sinensis provides insight into genetics basis of mosquito competence for malaria parasites.</title>
        <authorList>
            <person name="Zhou D."/>
            <person name="Zhang D."/>
            <person name="Ding G."/>
            <person name="Shi L."/>
            <person name="Hou Q."/>
            <person name="Ye Y."/>
            <person name="Xu Y."/>
            <person name="Zhou H."/>
            <person name="Xiong C."/>
            <person name="Li S."/>
            <person name="Yu J."/>
            <person name="Hong S."/>
            <person name="Yu X."/>
            <person name="Zou P."/>
            <person name="Chen C."/>
            <person name="Chang X."/>
            <person name="Wang W."/>
            <person name="Lv Y."/>
            <person name="Sun Y."/>
            <person name="Ma L."/>
            <person name="Shen B."/>
            <person name="Zhu C."/>
        </authorList>
    </citation>
    <scope>NUCLEOTIDE SEQUENCE [LARGE SCALE GENOMIC DNA]</scope>
</reference>
<feature type="domain" description="C2H2-type" evidence="12">
    <location>
        <begin position="231"/>
        <end position="258"/>
    </location>
</feature>
<keyword evidence="4" id="KW-0677">Repeat</keyword>
<evidence type="ECO:0000256" key="4">
    <source>
        <dbReference type="ARBA" id="ARBA00022737"/>
    </source>
</evidence>
<name>A0A084W3Z5_ANOSI</name>
<feature type="compositionally biased region" description="Polar residues" evidence="11">
    <location>
        <begin position="66"/>
        <end position="94"/>
    </location>
</feature>
<organism evidence="14">
    <name type="scientific">Anopheles sinensis</name>
    <name type="common">Mosquito</name>
    <dbReference type="NCBI Taxonomy" id="74873"/>
    <lineage>
        <taxon>Eukaryota</taxon>
        <taxon>Metazoa</taxon>
        <taxon>Ecdysozoa</taxon>
        <taxon>Arthropoda</taxon>
        <taxon>Hexapoda</taxon>
        <taxon>Insecta</taxon>
        <taxon>Pterygota</taxon>
        <taxon>Neoptera</taxon>
        <taxon>Endopterygota</taxon>
        <taxon>Diptera</taxon>
        <taxon>Nematocera</taxon>
        <taxon>Culicoidea</taxon>
        <taxon>Culicidae</taxon>
        <taxon>Anophelinae</taxon>
        <taxon>Anopheles</taxon>
    </lineage>
</organism>
<feature type="compositionally biased region" description="Low complexity" evidence="11">
    <location>
        <begin position="195"/>
        <end position="210"/>
    </location>
</feature>
<dbReference type="Gene3D" id="3.30.160.60">
    <property type="entry name" value="Classic Zinc Finger"/>
    <property type="match status" value="2"/>
</dbReference>
<evidence type="ECO:0000256" key="7">
    <source>
        <dbReference type="ARBA" id="ARBA00023125"/>
    </source>
</evidence>
<comment type="subcellular location">
    <subcellularLocation>
        <location evidence="1">Nucleus</location>
    </subcellularLocation>
</comment>
<dbReference type="InterPro" id="IPR013087">
    <property type="entry name" value="Znf_C2H2_type"/>
</dbReference>
<dbReference type="OrthoDB" id="2311693at2759"/>
<dbReference type="GO" id="GO:0005634">
    <property type="term" value="C:nucleus"/>
    <property type="evidence" value="ECO:0007669"/>
    <property type="project" value="UniProtKB-SubCell"/>
</dbReference>
<keyword evidence="16" id="KW-1185">Reference proteome</keyword>
<evidence type="ECO:0000259" key="12">
    <source>
        <dbReference type="PROSITE" id="PS50157"/>
    </source>
</evidence>
<evidence type="ECO:0000256" key="2">
    <source>
        <dbReference type="ARBA" id="ARBA00006991"/>
    </source>
</evidence>
<keyword evidence="5 10" id="KW-0863">Zinc-finger</keyword>
<keyword evidence="6" id="KW-0862">Zinc</keyword>
<feature type="domain" description="C2H2-type" evidence="12">
    <location>
        <begin position="257"/>
        <end position="281"/>
    </location>
</feature>
<feature type="domain" description="BED-type" evidence="13">
    <location>
        <begin position="237"/>
        <end position="281"/>
    </location>
</feature>
<evidence type="ECO:0000256" key="9">
    <source>
        <dbReference type="ARBA" id="ARBA00023242"/>
    </source>
</evidence>
<keyword evidence="8" id="KW-0804">Transcription</keyword>
<dbReference type="InterPro" id="IPR036236">
    <property type="entry name" value="Znf_C2H2_sf"/>
</dbReference>
<dbReference type="Pfam" id="PF00096">
    <property type="entry name" value="zf-C2H2"/>
    <property type="match status" value="2"/>
</dbReference>
<feature type="region of interest" description="Disordered" evidence="11">
    <location>
        <begin position="185"/>
        <end position="212"/>
    </location>
</feature>
<reference evidence="15" key="2">
    <citation type="submission" date="2020-05" db="UniProtKB">
        <authorList>
            <consortium name="EnsemblMetazoa"/>
        </authorList>
    </citation>
    <scope>IDENTIFICATION</scope>
</reference>
<dbReference type="PROSITE" id="PS00028">
    <property type="entry name" value="ZINC_FINGER_C2H2_1"/>
    <property type="match status" value="2"/>
</dbReference>
<evidence type="ECO:0000256" key="11">
    <source>
        <dbReference type="SAM" id="MobiDB-lite"/>
    </source>
</evidence>
<proteinExistence type="inferred from homology"/>
<evidence type="ECO:0000259" key="13">
    <source>
        <dbReference type="PROSITE" id="PS50808"/>
    </source>
</evidence>
<dbReference type="InterPro" id="IPR051574">
    <property type="entry name" value="ZnF_E-box_Homeobox"/>
</dbReference>
<protein>
    <submittedName>
        <fullName evidence="14">AGAP010063-PA-like protein</fullName>
    </submittedName>
</protein>
<dbReference type="EMBL" id="ATLV01020240">
    <property type="status" value="NOT_ANNOTATED_CDS"/>
    <property type="molecule type" value="Genomic_DNA"/>
</dbReference>
<dbReference type="InterPro" id="IPR003656">
    <property type="entry name" value="Znf_BED"/>
</dbReference>
<dbReference type="GO" id="GO:0000978">
    <property type="term" value="F:RNA polymerase II cis-regulatory region sequence-specific DNA binding"/>
    <property type="evidence" value="ECO:0007669"/>
    <property type="project" value="TreeGrafter"/>
</dbReference>
<evidence type="ECO:0000256" key="8">
    <source>
        <dbReference type="ARBA" id="ARBA00023163"/>
    </source>
</evidence>
<keyword evidence="3" id="KW-0479">Metal-binding</keyword>
<dbReference type="EnsemblMetazoa" id="ASIC012850-RA">
    <property type="protein sequence ID" value="ASIC012850-PA"/>
    <property type="gene ID" value="ASIC012850"/>
</dbReference>
<gene>
    <name evidence="14" type="ORF">ZHAS_00012850</name>
</gene>
<dbReference type="Proteomes" id="UP000030765">
    <property type="component" value="Unassembled WGS sequence"/>
</dbReference>
<evidence type="ECO:0000313" key="14">
    <source>
        <dbReference type="EMBL" id="KFB44939.1"/>
    </source>
</evidence>
<dbReference type="VEuPathDB" id="VectorBase:ASIC012850"/>
<dbReference type="SMART" id="SM00355">
    <property type="entry name" value="ZnF_C2H2"/>
    <property type="match status" value="2"/>
</dbReference>
<dbReference type="SUPFAM" id="SSF57667">
    <property type="entry name" value="beta-beta-alpha zinc fingers"/>
    <property type="match status" value="1"/>
</dbReference>
<keyword evidence="7" id="KW-0238">DNA-binding</keyword>
<sequence>MIKPVQPVAGTIVQRTVQSQTSANQTNQSSNALQELVESVVSAARPKPKPKRIVKITKTPTKQPSEEGSSTSDKSTTNYTTLNSANTSVQSDTSGMGLYGQTQQEHEQVAVYGDSVNAENNDVKLQMTEYINVGEPINPTSGDSGTYTQQEGFELVDENISDRQDTDEHMGQNSFEMEIVDMDVNGMFPDDTNEQQQQQQTPQQQQQQQQDSKAEILESAARAMKDVVKKYKCKQCEKSFATWKSLAMHRHIHSGRTKCTICGAVLSRTANLKRHMKLKHG</sequence>
<keyword evidence="9" id="KW-0539">Nucleus</keyword>
<evidence type="ECO:0000256" key="5">
    <source>
        <dbReference type="ARBA" id="ARBA00022771"/>
    </source>
</evidence>
<feature type="compositionally biased region" description="Basic residues" evidence="11">
    <location>
        <begin position="46"/>
        <end position="55"/>
    </location>
</feature>
<dbReference type="VEuPathDB" id="VectorBase:ASIS002233"/>
<dbReference type="FunFam" id="3.30.160.60:FF:000188">
    <property type="entry name" value="Zinc finger protein 787"/>
    <property type="match status" value="1"/>
</dbReference>
<dbReference type="STRING" id="74873.A0A084W3Z5"/>